<keyword evidence="7" id="KW-1185">Reference proteome</keyword>
<evidence type="ECO:0000313" key="7">
    <source>
        <dbReference type="Proteomes" id="UP000092714"/>
    </source>
</evidence>
<dbReference type="eggNOG" id="COG4667">
    <property type="taxonomic scope" value="Bacteria"/>
</dbReference>
<dbReference type="Gene3D" id="3.40.1090.10">
    <property type="entry name" value="Cytosolic phospholipase A2 catalytic domain"/>
    <property type="match status" value="1"/>
</dbReference>
<dbReference type="InterPro" id="IPR002641">
    <property type="entry name" value="PNPLA_dom"/>
</dbReference>
<keyword evidence="2 4" id="KW-0442">Lipid degradation</keyword>
<dbReference type="GO" id="GO:0016042">
    <property type="term" value="P:lipid catabolic process"/>
    <property type="evidence" value="ECO:0007669"/>
    <property type="project" value="UniProtKB-UniRule"/>
</dbReference>
<evidence type="ECO:0000313" key="6">
    <source>
        <dbReference type="EMBL" id="OBY09483.1"/>
    </source>
</evidence>
<dbReference type="InterPro" id="IPR045943">
    <property type="entry name" value="DUF6363"/>
</dbReference>
<dbReference type="OrthoDB" id="9802424at2"/>
<dbReference type="Pfam" id="PF19890">
    <property type="entry name" value="DUF6363"/>
    <property type="match status" value="1"/>
</dbReference>
<dbReference type="RefSeq" id="WP_027099321.1">
    <property type="nucleotide sequence ID" value="NZ_CABJAZ010000003.1"/>
</dbReference>
<dbReference type="PANTHER" id="PTHR14226:SF25">
    <property type="entry name" value="PHOSPHOESTERASE"/>
    <property type="match status" value="1"/>
</dbReference>
<comment type="caution">
    <text evidence="4">Lacks conserved residue(s) required for the propagation of feature annotation.</text>
</comment>
<feature type="short sequence motif" description="GXSXG" evidence="4">
    <location>
        <begin position="35"/>
        <end position="39"/>
    </location>
</feature>
<proteinExistence type="predicted"/>
<dbReference type="PROSITE" id="PS51635">
    <property type="entry name" value="PNPLA"/>
    <property type="match status" value="1"/>
</dbReference>
<dbReference type="Pfam" id="PF01734">
    <property type="entry name" value="Patatin"/>
    <property type="match status" value="1"/>
</dbReference>
<feature type="active site" description="Proton acceptor" evidence="4">
    <location>
        <position position="157"/>
    </location>
</feature>
<keyword evidence="3 4" id="KW-0443">Lipid metabolism</keyword>
<feature type="active site" description="Nucleophile" evidence="4">
    <location>
        <position position="37"/>
    </location>
</feature>
<dbReference type="InterPro" id="IPR016035">
    <property type="entry name" value="Acyl_Trfase/lysoPLipase"/>
</dbReference>
<dbReference type="CDD" id="cd07208">
    <property type="entry name" value="Pat_hypo_Ecoli_yjju_like"/>
    <property type="match status" value="1"/>
</dbReference>
<dbReference type="EMBL" id="MAPZ01000031">
    <property type="protein sequence ID" value="OBY09483.1"/>
    <property type="molecule type" value="Genomic_DNA"/>
</dbReference>
<dbReference type="SUPFAM" id="SSF52151">
    <property type="entry name" value="FabD/lysophospholipase-like"/>
    <property type="match status" value="1"/>
</dbReference>
<dbReference type="InterPro" id="IPR050301">
    <property type="entry name" value="NTE"/>
</dbReference>
<evidence type="ECO:0000256" key="3">
    <source>
        <dbReference type="ARBA" id="ARBA00023098"/>
    </source>
</evidence>
<dbReference type="Proteomes" id="UP000092714">
    <property type="component" value="Unassembled WGS sequence"/>
</dbReference>
<evidence type="ECO:0000256" key="1">
    <source>
        <dbReference type="ARBA" id="ARBA00022801"/>
    </source>
</evidence>
<reference evidence="6 7" key="1">
    <citation type="submission" date="2016-06" db="EMBL/GenBank/DDBJ databases">
        <authorList>
            <person name="Kjaerup R.B."/>
            <person name="Dalgaard T.S."/>
            <person name="Juul-Madsen H.R."/>
        </authorList>
    </citation>
    <scope>NUCLEOTIDE SEQUENCE [LARGE SCALE GENOMIC DNA]</scope>
    <source>
        <strain evidence="6 7">373-A1</strain>
    </source>
</reference>
<evidence type="ECO:0000256" key="2">
    <source>
        <dbReference type="ARBA" id="ARBA00022963"/>
    </source>
</evidence>
<organism evidence="6 7">
    <name type="scientific">Clostridium paraputrificum</name>
    <dbReference type="NCBI Taxonomy" id="29363"/>
    <lineage>
        <taxon>Bacteria</taxon>
        <taxon>Bacillati</taxon>
        <taxon>Bacillota</taxon>
        <taxon>Clostridia</taxon>
        <taxon>Eubacteriales</taxon>
        <taxon>Clostridiaceae</taxon>
        <taxon>Clostridium</taxon>
    </lineage>
</organism>
<dbReference type="PANTHER" id="PTHR14226">
    <property type="entry name" value="NEUROPATHY TARGET ESTERASE/SWISS CHEESE D.MELANOGASTER"/>
    <property type="match status" value="1"/>
</dbReference>
<feature type="domain" description="PNPLA" evidence="5">
    <location>
        <begin position="4"/>
        <end position="170"/>
    </location>
</feature>
<gene>
    <name evidence="6" type="ORF">CP373A1_15380</name>
</gene>
<comment type="caution">
    <text evidence="6">The sequence shown here is derived from an EMBL/GenBank/DDBJ whole genome shotgun (WGS) entry which is preliminary data.</text>
</comment>
<evidence type="ECO:0000259" key="5">
    <source>
        <dbReference type="PROSITE" id="PS51635"/>
    </source>
</evidence>
<name>A0A174IAH3_9CLOT</name>
<dbReference type="GeneID" id="42777170"/>
<sequence length="280" mass="32057">MPSLILEGGTFRPIFSAGVMDALLDNNIMFPYCIGVSAGITNGVSYISKQRKRNLDILITYRNDKRYLGLRNFLKCKSLFGLDFVYGEIPSKLSPFDMETYQKYEGKVLVGVTNAITGKTEYFDGKELDDKCSILRATCAIPLFFPAIKINNSYYYDGGICDPVPIKKAIDDGNEKHLIVLTRPKEYRKKLSKGNIIVSKLFRKKYPNLKEPLLTRHNHYNETIRFCEELEAQGKAVIIRPTLEQSIESFEKDVNKLREGYNNGYKMAIENLDKIKELFN</sequence>
<keyword evidence="1 4" id="KW-0378">Hydrolase</keyword>
<accession>A0A174IAH3</accession>
<protein>
    <submittedName>
        <fullName evidence="6">Patatin family protein</fullName>
    </submittedName>
</protein>
<feature type="short sequence motif" description="DGA/G" evidence="4">
    <location>
        <begin position="157"/>
        <end position="159"/>
    </location>
</feature>
<dbReference type="InterPro" id="IPR037483">
    <property type="entry name" value="YjjU-like"/>
</dbReference>
<dbReference type="AlphaFoldDB" id="A0A174IAH3"/>
<evidence type="ECO:0000256" key="4">
    <source>
        <dbReference type="PROSITE-ProRule" id="PRU01161"/>
    </source>
</evidence>
<dbReference type="GO" id="GO:0016787">
    <property type="term" value="F:hydrolase activity"/>
    <property type="evidence" value="ECO:0007669"/>
    <property type="project" value="UniProtKB-UniRule"/>
</dbReference>